<organism evidence="1 2">
    <name type="scientific">Corynebacterium pilosum</name>
    <dbReference type="NCBI Taxonomy" id="35756"/>
    <lineage>
        <taxon>Bacteria</taxon>
        <taxon>Bacillati</taxon>
        <taxon>Actinomycetota</taxon>
        <taxon>Actinomycetes</taxon>
        <taxon>Mycobacteriales</taxon>
        <taxon>Corynebacteriaceae</taxon>
        <taxon>Corynebacterium</taxon>
    </lineage>
</organism>
<protein>
    <recommendedName>
        <fullName evidence="3">N-acetyltransferase domain-containing protein</fullName>
    </recommendedName>
</protein>
<evidence type="ECO:0000313" key="1">
    <source>
        <dbReference type="EMBL" id="STC69199.1"/>
    </source>
</evidence>
<proteinExistence type="predicted"/>
<dbReference type="RefSeq" id="WP_018582672.1">
    <property type="nucleotide sequence ID" value="NZ_LDYD01000019.1"/>
</dbReference>
<dbReference type="AlphaFoldDB" id="A0A376CM58"/>
<dbReference type="STRING" id="35756.GCA_001044155_00375"/>
<evidence type="ECO:0000313" key="2">
    <source>
        <dbReference type="Proteomes" id="UP000254467"/>
    </source>
</evidence>
<dbReference type="Proteomes" id="UP000254467">
    <property type="component" value="Unassembled WGS sequence"/>
</dbReference>
<evidence type="ECO:0008006" key="3">
    <source>
        <dbReference type="Google" id="ProtNLM"/>
    </source>
</evidence>
<reference evidence="1 2" key="1">
    <citation type="submission" date="2018-06" db="EMBL/GenBank/DDBJ databases">
        <authorList>
            <consortium name="Pathogen Informatics"/>
            <person name="Doyle S."/>
        </authorList>
    </citation>
    <scope>NUCLEOTIDE SEQUENCE [LARGE SCALE GENOMIC DNA]</scope>
    <source>
        <strain evidence="1 2">NCTC11862</strain>
    </source>
</reference>
<accession>A0A376CM58</accession>
<dbReference type="OrthoDB" id="5242876at2"/>
<dbReference type="EMBL" id="UFXQ01000001">
    <property type="protein sequence ID" value="STC69199.1"/>
    <property type="molecule type" value="Genomic_DNA"/>
</dbReference>
<gene>
    <name evidence="1" type="ORF">NCTC11862_00980</name>
</gene>
<keyword evidence="2" id="KW-1185">Reference proteome</keyword>
<sequence>MAKRQAGVLPLTYDAMGRVHPACARATFWELDPLSDDAPNISPEIDKEAWLTAQVFAHGSCGFNIVDRASDTSSAYATVLFCPRDEAPGSLRMPTAPASSEAWLITSLHIDPEFAGRGWEAVLLDSCIMTLSDRAVPAVEAFGRHDEPQGPADDLAVALLQRADEIGLMNRSTLESAGFSIVEDDPVLPRLRLELPPQRGLLSAQEIEQLLQSVSVPQ</sequence>
<name>A0A376CM58_9CORY</name>